<evidence type="ECO:0000259" key="3">
    <source>
        <dbReference type="Pfam" id="PF11774"/>
    </source>
</evidence>
<dbReference type="EMBL" id="JAUHJR010000002">
    <property type="protein sequence ID" value="MDN4161090.1"/>
    <property type="molecule type" value="Genomic_DNA"/>
</dbReference>
<sequence>MAQRVVMQLEDDLDGTPIEDGEGETVAFALDGTSYEIDLTSENAAALRAAVENYVAAARKVAGSRGGAGRGRRSGSAGSKSGGSTAREVREWARSNGYEVPDRGRVPKDVQEAFDAAR</sequence>
<comment type="caution">
    <text evidence="5">The sequence shown here is derived from an EMBL/GenBank/DDBJ whole genome shotgun (WGS) entry which is preliminary data.</text>
</comment>
<dbReference type="Gene3D" id="4.10.320.10">
    <property type="entry name" value="E3-binding domain"/>
    <property type="match status" value="1"/>
</dbReference>
<dbReference type="Proteomes" id="UP001168537">
    <property type="component" value="Unassembled WGS sequence"/>
</dbReference>
<evidence type="ECO:0000313" key="5">
    <source>
        <dbReference type="EMBL" id="MDN4161090.1"/>
    </source>
</evidence>
<dbReference type="InterPro" id="IPR036625">
    <property type="entry name" value="E3-bd_dom_sf"/>
</dbReference>
<feature type="region of interest" description="Disordered" evidence="2">
    <location>
        <begin position="61"/>
        <end position="118"/>
    </location>
</feature>
<feature type="compositionally biased region" description="Low complexity" evidence="2">
    <location>
        <begin position="74"/>
        <end position="84"/>
    </location>
</feature>
<dbReference type="Gene3D" id="3.30.60.230">
    <property type="entry name" value="Lsr2, dimerization domain"/>
    <property type="match status" value="1"/>
</dbReference>
<dbReference type="InterPro" id="IPR042261">
    <property type="entry name" value="Lsr2-like_dimerization"/>
</dbReference>
<evidence type="ECO:0000313" key="6">
    <source>
        <dbReference type="Proteomes" id="UP001168537"/>
    </source>
</evidence>
<feature type="compositionally biased region" description="Acidic residues" evidence="2">
    <location>
        <begin position="9"/>
        <end position="21"/>
    </location>
</feature>
<protein>
    <submittedName>
        <fullName evidence="5">Lsr2 family protein</fullName>
    </submittedName>
</protein>
<proteinExistence type="predicted"/>
<organism evidence="5 6">
    <name type="scientific">Nocardioides abyssi</name>
    <dbReference type="NCBI Taxonomy" id="3058370"/>
    <lineage>
        <taxon>Bacteria</taxon>
        <taxon>Bacillati</taxon>
        <taxon>Actinomycetota</taxon>
        <taxon>Actinomycetes</taxon>
        <taxon>Propionibacteriales</taxon>
        <taxon>Nocardioidaceae</taxon>
        <taxon>Nocardioides</taxon>
    </lineage>
</organism>
<name>A0ABT8ESI1_9ACTN</name>
<evidence type="ECO:0000259" key="4">
    <source>
        <dbReference type="Pfam" id="PF23359"/>
    </source>
</evidence>
<evidence type="ECO:0000256" key="1">
    <source>
        <dbReference type="ARBA" id="ARBA00023125"/>
    </source>
</evidence>
<dbReference type="InterPro" id="IPR024412">
    <property type="entry name" value="Lsr2_dim_dom"/>
</dbReference>
<feature type="domain" description="Lsr2 dimerization" evidence="3">
    <location>
        <begin position="1"/>
        <end position="61"/>
    </location>
</feature>
<dbReference type="InterPro" id="IPR055370">
    <property type="entry name" value="Lsr2_DNA-bd"/>
</dbReference>
<feature type="region of interest" description="Disordered" evidence="2">
    <location>
        <begin position="1"/>
        <end position="21"/>
    </location>
</feature>
<keyword evidence="1" id="KW-0238">DNA-binding</keyword>
<accession>A0ABT8ESI1</accession>
<dbReference type="Pfam" id="PF11774">
    <property type="entry name" value="Lsr2"/>
    <property type="match status" value="1"/>
</dbReference>
<feature type="domain" description="Lsr2 DNA-binding" evidence="4">
    <location>
        <begin position="84"/>
        <end position="117"/>
    </location>
</feature>
<gene>
    <name evidence="5" type="ORF">QWY29_06945</name>
</gene>
<evidence type="ECO:0000256" key="2">
    <source>
        <dbReference type="SAM" id="MobiDB-lite"/>
    </source>
</evidence>
<dbReference type="RefSeq" id="WP_300959971.1">
    <property type="nucleotide sequence ID" value="NZ_JAUHJR010000002.1"/>
</dbReference>
<dbReference type="Pfam" id="PF23359">
    <property type="entry name" value="Lsr2_DNA-bd"/>
    <property type="match status" value="1"/>
</dbReference>
<feature type="compositionally biased region" description="Basic and acidic residues" evidence="2">
    <location>
        <begin position="100"/>
        <end position="118"/>
    </location>
</feature>
<reference evidence="5" key="1">
    <citation type="submission" date="2023-06" db="EMBL/GenBank/DDBJ databases">
        <title>Draft genome sequence of Nocardioides sp. SOB72.</title>
        <authorList>
            <person name="Zhang G."/>
        </authorList>
    </citation>
    <scope>NUCLEOTIDE SEQUENCE</scope>
    <source>
        <strain evidence="5">SOB72</strain>
    </source>
</reference>
<keyword evidence="6" id="KW-1185">Reference proteome</keyword>